<dbReference type="InterPro" id="IPR037066">
    <property type="entry name" value="Plug_dom_sf"/>
</dbReference>
<evidence type="ECO:0000256" key="2">
    <source>
        <dbReference type="ARBA" id="ARBA00022448"/>
    </source>
</evidence>
<dbReference type="PROSITE" id="PS52016">
    <property type="entry name" value="TONB_DEPENDENT_REC_3"/>
    <property type="match status" value="1"/>
</dbReference>
<keyword evidence="6" id="KW-0406">Ion transport</keyword>
<dbReference type="CDD" id="cd01347">
    <property type="entry name" value="ligand_gated_channel"/>
    <property type="match status" value="1"/>
</dbReference>
<name>A0A1X1D394_9GAMM</name>
<dbReference type="OrthoDB" id="9764669at2"/>
<evidence type="ECO:0000256" key="11">
    <source>
        <dbReference type="RuleBase" id="RU003357"/>
    </source>
</evidence>
<dbReference type="GO" id="GO:0009279">
    <property type="term" value="C:cell outer membrane"/>
    <property type="evidence" value="ECO:0007669"/>
    <property type="project" value="UniProtKB-SubCell"/>
</dbReference>
<keyword evidence="7 11" id="KW-0798">TonB box</keyword>
<evidence type="ECO:0000256" key="4">
    <source>
        <dbReference type="ARBA" id="ARBA00022692"/>
    </source>
</evidence>
<dbReference type="Pfam" id="PF00593">
    <property type="entry name" value="TonB_dep_Rec_b-barrel"/>
    <property type="match status" value="1"/>
</dbReference>
<comment type="caution">
    <text evidence="15">The sequence shown here is derived from an EMBL/GenBank/DDBJ whole genome shotgun (WGS) entry which is preliminary data.</text>
</comment>
<dbReference type="InterPro" id="IPR036942">
    <property type="entry name" value="Beta-barrel_TonB_sf"/>
</dbReference>
<keyword evidence="2 10" id="KW-0813">Transport</keyword>
<evidence type="ECO:0000313" key="15">
    <source>
        <dbReference type="EMBL" id="ORM71104.1"/>
    </source>
</evidence>
<dbReference type="AlphaFoldDB" id="A0A1X1D394"/>
<feature type="domain" description="TonB-dependent receptor plug" evidence="14">
    <location>
        <begin position="46"/>
        <end position="159"/>
    </location>
</feature>
<gene>
    <name evidence="15" type="ORF">HA51_04250</name>
</gene>
<evidence type="ECO:0000256" key="9">
    <source>
        <dbReference type="ARBA" id="ARBA00023237"/>
    </source>
</evidence>
<feature type="domain" description="TonB-dependent receptor-like beta-barrel" evidence="13">
    <location>
        <begin position="184"/>
        <end position="636"/>
    </location>
</feature>
<evidence type="ECO:0000256" key="3">
    <source>
        <dbReference type="ARBA" id="ARBA00022452"/>
    </source>
</evidence>
<accession>A0A1X1D394</accession>
<keyword evidence="8 10" id="KW-0472">Membrane</keyword>
<dbReference type="InterPro" id="IPR039426">
    <property type="entry name" value="TonB-dep_rcpt-like"/>
</dbReference>
<protein>
    <submittedName>
        <fullName evidence="15">TonB-dependent receptor</fullName>
    </submittedName>
</protein>
<evidence type="ECO:0000259" key="13">
    <source>
        <dbReference type="Pfam" id="PF00593"/>
    </source>
</evidence>
<dbReference type="SUPFAM" id="SSF56935">
    <property type="entry name" value="Porins"/>
    <property type="match status" value="1"/>
</dbReference>
<dbReference type="EMBL" id="MLFR01000002">
    <property type="protein sequence ID" value="ORM71104.1"/>
    <property type="molecule type" value="Genomic_DNA"/>
</dbReference>
<feature type="chain" id="PRO_5012348957" evidence="12">
    <location>
        <begin position="25"/>
        <end position="666"/>
    </location>
</feature>
<evidence type="ECO:0000256" key="10">
    <source>
        <dbReference type="PROSITE-ProRule" id="PRU01360"/>
    </source>
</evidence>
<keyword evidence="15" id="KW-0675">Receptor</keyword>
<reference evidence="15 16" key="1">
    <citation type="journal article" date="2017" name="Antonie Van Leeuwenhoek">
        <title>Phylogenomic resolution of the bacterial genus Pantoea and its relationship with Erwinia and Tatumella.</title>
        <authorList>
            <person name="Palmer M."/>
            <person name="Steenkamp E.T."/>
            <person name="Coetzee M.P."/>
            <person name="Chan W.Y."/>
            <person name="van Zyl E."/>
            <person name="De Maayer P."/>
            <person name="Coutinho T.A."/>
            <person name="Blom J."/>
            <person name="Smits T.H."/>
            <person name="Duffy B."/>
            <person name="Venter S.N."/>
        </authorList>
    </citation>
    <scope>NUCLEOTIDE SEQUENCE [LARGE SCALE GENOMIC DNA]</scope>
    <source>
        <strain evidence="15 16">LMG 26275</strain>
    </source>
</reference>
<dbReference type="Proteomes" id="UP000193558">
    <property type="component" value="Unassembled WGS sequence"/>
</dbReference>
<dbReference type="Gene3D" id="2.170.130.10">
    <property type="entry name" value="TonB-dependent receptor, plug domain"/>
    <property type="match status" value="1"/>
</dbReference>
<evidence type="ECO:0000256" key="1">
    <source>
        <dbReference type="ARBA" id="ARBA00004571"/>
    </source>
</evidence>
<sequence>MKNQTRLAVAVTLALSHLPAVLYADDSTQSNEKDLVVTASGFSQERRDAPASISVVGEKDLNTRSNQNITEALREIPGVLVGNGHGSLATGDIQMRGMDSTYTSYMVNGIKQATRESRPYGHHIGTEAAFMPPLAAIERIEVIRGPMSSLYGSDSIGGVVNVITKKAYNLDKWTGVLEDNYFLQEKSEYGNTNQTNAFLMGPIVPGKLGVSVGADYLDRRDDDSPSDERFVKHQSGNLDATVSMSPTDTQLWDLSASRGHQEKTHRAASPWYWGFDRDAASLSQHAWYANDMIEAKNFISYEKARTEYRVPEMSPQFIEQRNFEANSANTFSLGDHKLTLGANFTRNELNDTFDVEDKVAPGVTPVSKISRNGWALFAEDAWMIVPDFTLTTSARLDHDSYFGYHVTPKLYGNWTLNENWSLKGGVSAGYKKPDLRENNAGFTSVYGAYPYSSIGIGNDELKPEKSINTELGLYWQQDALALDATVFHTKFKDKISDYTICTQTATQQCVYNGYVAESVSQYFNVSDAEIYGLELNGDWQATANLKINANYTYTHSEQKSGEYKGYALSDFPTSMANVSLSWMAMSDLELWTQASWRSNSPDIGKSSSTDAYALVDLGARYRLNKNITLMAGVYNLFDANPIYKTSYNQSAMLEGRRYNLGARIEF</sequence>
<dbReference type="InterPro" id="IPR000531">
    <property type="entry name" value="Beta-barrel_TonB"/>
</dbReference>
<keyword evidence="3 10" id="KW-1134">Transmembrane beta strand</keyword>
<dbReference type="GO" id="GO:0044718">
    <property type="term" value="P:siderophore transmembrane transport"/>
    <property type="evidence" value="ECO:0007669"/>
    <property type="project" value="TreeGrafter"/>
</dbReference>
<evidence type="ECO:0000313" key="16">
    <source>
        <dbReference type="Proteomes" id="UP000193558"/>
    </source>
</evidence>
<feature type="signal peptide" evidence="12">
    <location>
        <begin position="1"/>
        <end position="24"/>
    </location>
</feature>
<evidence type="ECO:0000256" key="5">
    <source>
        <dbReference type="ARBA" id="ARBA00022729"/>
    </source>
</evidence>
<dbReference type="Pfam" id="PF07715">
    <property type="entry name" value="Plug"/>
    <property type="match status" value="1"/>
</dbReference>
<dbReference type="InterPro" id="IPR012910">
    <property type="entry name" value="Plug_dom"/>
</dbReference>
<dbReference type="RefSeq" id="WP_084932319.1">
    <property type="nucleotide sequence ID" value="NZ_MLFR01000002.1"/>
</dbReference>
<proteinExistence type="inferred from homology"/>
<evidence type="ECO:0000256" key="8">
    <source>
        <dbReference type="ARBA" id="ARBA00023136"/>
    </source>
</evidence>
<dbReference type="PANTHER" id="PTHR30069">
    <property type="entry name" value="TONB-DEPENDENT OUTER MEMBRANE RECEPTOR"/>
    <property type="match status" value="1"/>
</dbReference>
<evidence type="ECO:0000259" key="14">
    <source>
        <dbReference type="Pfam" id="PF07715"/>
    </source>
</evidence>
<dbReference type="PANTHER" id="PTHR30069:SF53">
    <property type="entry name" value="COLICIN I RECEPTOR-RELATED"/>
    <property type="match status" value="1"/>
</dbReference>
<keyword evidence="4 10" id="KW-0812">Transmembrane</keyword>
<organism evidence="15 16">
    <name type="scientific">Pantoea rwandensis</name>
    <dbReference type="NCBI Taxonomy" id="1076550"/>
    <lineage>
        <taxon>Bacteria</taxon>
        <taxon>Pseudomonadati</taxon>
        <taxon>Pseudomonadota</taxon>
        <taxon>Gammaproteobacteria</taxon>
        <taxon>Enterobacterales</taxon>
        <taxon>Erwiniaceae</taxon>
        <taxon>Pantoea</taxon>
    </lineage>
</organism>
<keyword evidence="9 10" id="KW-0998">Cell outer membrane</keyword>
<dbReference type="GO" id="GO:0015344">
    <property type="term" value="F:siderophore uptake transmembrane transporter activity"/>
    <property type="evidence" value="ECO:0007669"/>
    <property type="project" value="TreeGrafter"/>
</dbReference>
<evidence type="ECO:0000256" key="6">
    <source>
        <dbReference type="ARBA" id="ARBA00023065"/>
    </source>
</evidence>
<dbReference type="Gene3D" id="2.40.170.20">
    <property type="entry name" value="TonB-dependent receptor, beta-barrel domain"/>
    <property type="match status" value="1"/>
</dbReference>
<evidence type="ECO:0000256" key="12">
    <source>
        <dbReference type="SAM" id="SignalP"/>
    </source>
</evidence>
<keyword evidence="5 12" id="KW-0732">Signal</keyword>
<comment type="subcellular location">
    <subcellularLocation>
        <location evidence="1 10">Cell outer membrane</location>
        <topology evidence="1 10">Multi-pass membrane protein</topology>
    </subcellularLocation>
</comment>
<comment type="similarity">
    <text evidence="10 11">Belongs to the TonB-dependent receptor family.</text>
</comment>
<evidence type="ECO:0000256" key="7">
    <source>
        <dbReference type="ARBA" id="ARBA00023077"/>
    </source>
</evidence>